<sequence>MTVTLIVCLSRAKTEHALCTQPLTKKQSNQPTDKGYLYSSALVELTKVILWQIDFIDGFEERTEKQRRREEQEVGKFGYLSEIFVSIVGPLPPFTLGATSSGTI</sequence>
<dbReference type="EnsemblMetazoa" id="GPPI011118-RA">
    <property type="protein sequence ID" value="GPPI011118-PA"/>
    <property type="gene ID" value="GPPI011118"/>
</dbReference>
<dbReference type="AlphaFoldDB" id="A0A1B0AWH2"/>
<dbReference type="EMBL" id="JXJN01004730">
    <property type="status" value="NOT_ANNOTATED_CDS"/>
    <property type="molecule type" value="Genomic_DNA"/>
</dbReference>
<reference evidence="2" key="1">
    <citation type="submission" date="2015-01" db="EMBL/GenBank/DDBJ databases">
        <authorList>
            <person name="Aksoy S."/>
            <person name="Warren W."/>
            <person name="Wilson R.K."/>
        </authorList>
    </citation>
    <scope>NUCLEOTIDE SEQUENCE [LARGE SCALE GENOMIC DNA]</scope>
    <source>
        <strain evidence="2">IAEA</strain>
    </source>
</reference>
<reference evidence="1" key="2">
    <citation type="submission" date="2020-05" db="UniProtKB">
        <authorList>
            <consortium name="EnsemblMetazoa"/>
        </authorList>
    </citation>
    <scope>IDENTIFICATION</scope>
    <source>
        <strain evidence="1">IAEA</strain>
    </source>
</reference>
<dbReference type="EMBL" id="JXJN01004729">
    <property type="status" value="NOT_ANNOTATED_CDS"/>
    <property type="molecule type" value="Genomic_DNA"/>
</dbReference>
<proteinExistence type="predicted"/>
<dbReference type="VEuPathDB" id="VectorBase:GPPI011118"/>
<dbReference type="Proteomes" id="UP000092460">
    <property type="component" value="Unassembled WGS sequence"/>
</dbReference>
<keyword evidence="2" id="KW-1185">Reference proteome</keyword>
<organism evidence="1 2">
    <name type="scientific">Glossina palpalis gambiensis</name>
    <dbReference type="NCBI Taxonomy" id="67801"/>
    <lineage>
        <taxon>Eukaryota</taxon>
        <taxon>Metazoa</taxon>
        <taxon>Ecdysozoa</taxon>
        <taxon>Arthropoda</taxon>
        <taxon>Hexapoda</taxon>
        <taxon>Insecta</taxon>
        <taxon>Pterygota</taxon>
        <taxon>Neoptera</taxon>
        <taxon>Endopterygota</taxon>
        <taxon>Diptera</taxon>
        <taxon>Brachycera</taxon>
        <taxon>Muscomorpha</taxon>
        <taxon>Hippoboscoidea</taxon>
        <taxon>Glossinidae</taxon>
        <taxon>Glossina</taxon>
    </lineage>
</organism>
<protein>
    <submittedName>
        <fullName evidence="1">Uncharacterized protein</fullName>
    </submittedName>
</protein>
<evidence type="ECO:0000313" key="2">
    <source>
        <dbReference type="Proteomes" id="UP000092460"/>
    </source>
</evidence>
<dbReference type="EMBL" id="JXJN01004731">
    <property type="status" value="NOT_ANNOTATED_CDS"/>
    <property type="molecule type" value="Genomic_DNA"/>
</dbReference>
<name>A0A1B0AWH2_9MUSC</name>
<evidence type="ECO:0000313" key="1">
    <source>
        <dbReference type="EnsemblMetazoa" id="GPPI011118-PA"/>
    </source>
</evidence>
<accession>A0A1B0AWH2</accession>